<dbReference type="Pfam" id="PF00202">
    <property type="entry name" value="Aminotran_3"/>
    <property type="match status" value="1"/>
</dbReference>
<dbReference type="NCBIfam" id="TIGR00699">
    <property type="entry name" value="GABAtrns_euk"/>
    <property type="match status" value="1"/>
</dbReference>
<feature type="compositionally biased region" description="Basic and acidic residues" evidence="12">
    <location>
        <begin position="34"/>
        <end position="46"/>
    </location>
</feature>
<evidence type="ECO:0000256" key="3">
    <source>
        <dbReference type="ARBA" id="ARBA00012912"/>
    </source>
</evidence>
<evidence type="ECO:0000313" key="14">
    <source>
        <dbReference type="Proteomes" id="UP001182556"/>
    </source>
</evidence>
<evidence type="ECO:0000256" key="9">
    <source>
        <dbReference type="ARBA" id="ARBA00031787"/>
    </source>
</evidence>
<dbReference type="GO" id="GO:0009450">
    <property type="term" value="P:gamma-aminobutyric acid catabolic process"/>
    <property type="evidence" value="ECO:0007669"/>
    <property type="project" value="TreeGrafter"/>
</dbReference>
<dbReference type="PROSITE" id="PS00600">
    <property type="entry name" value="AA_TRANSFER_CLASS_3"/>
    <property type="match status" value="1"/>
</dbReference>
<dbReference type="AlphaFoldDB" id="A0AAD9FSB1"/>
<gene>
    <name evidence="13" type="ORF">DB88DRAFT_504469</name>
</gene>
<keyword evidence="5 13" id="KW-0032">Aminotransferase</keyword>
<sequence>MSRRAATSLRKLTARPIAGPSTRCFSSTTLIPEEPAHPSVHTDKVPGPKGHAASQGINKIQDSRTHVVVADYNKSSGNYLVDADGNVLLDVFAQISSIALGYNVPELLEVARSDEFVHAVMNRPALGSFPPVQWEEWLNTGLMKTAPKGLDNLMTTLCGSSANENAFKAAFMAYRARERGQTDFTKEELDSCMVNAKPGSPDLTVLSFKSGFHGRLFGSLSATRSKAIHKVDIPAFDWPVAPFPELKYPLEEHVKENEAEEKRCLEEYEQILVQSKTTRPVAAVIIEPVLSEGGDKHASPAYFRSLRQIAKKHGAYFIVDEVQTGVGATGKFWAHEHWGLQAGEEPDFVTFSKKMQASGVFHKAETRPSAPYRIYGTWMGDPVRALQARKIIELIEKHGLVQHTQAQGTSLASALTSMFRSQSMVENLRGINEGTFLSWDFSTASLRDSFLGHMRKNGVQMGGCGERSVRLRPMLTFGEKHQEILLDAVQSSLKGL</sequence>
<comment type="cofactor">
    <cofactor evidence="1">
        <name>pyridoxal 5'-phosphate</name>
        <dbReference type="ChEBI" id="CHEBI:597326"/>
    </cofactor>
</comment>
<evidence type="ECO:0000313" key="13">
    <source>
        <dbReference type="EMBL" id="KAK1925263.1"/>
    </source>
</evidence>
<evidence type="ECO:0000256" key="7">
    <source>
        <dbReference type="ARBA" id="ARBA00022898"/>
    </source>
</evidence>
<dbReference type="EMBL" id="JAODAN010000003">
    <property type="protein sequence ID" value="KAK1925263.1"/>
    <property type="molecule type" value="Genomic_DNA"/>
</dbReference>
<evidence type="ECO:0000256" key="11">
    <source>
        <dbReference type="RuleBase" id="RU003560"/>
    </source>
</evidence>
<dbReference type="GO" id="GO:0034386">
    <property type="term" value="F:4-aminobutyrate:2-oxoglutarate transaminase activity"/>
    <property type="evidence" value="ECO:0007669"/>
    <property type="project" value="UniProtKB-EC"/>
</dbReference>
<dbReference type="InterPro" id="IPR049704">
    <property type="entry name" value="Aminotrans_3_PPA_site"/>
</dbReference>
<evidence type="ECO:0000256" key="5">
    <source>
        <dbReference type="ARBA" id="ARBA00022576"/>
    </source>
</evidence>
<proteinExistence type="inferred from homology"/>
<dbReference type="InterPro" id="IPR015421">
    <property type="entry name" value="PyrdxlP-dep_Trfase_major"/>
</dbReference>
<evidence type="ECO:0000256" key="1">
    <source>
        <dbReference type="ARBA" id="ARBA00001933"/>
    </source>
</evidence>
<dbReference type="CDD" id="cd00610">
    <property type="entry name" value="OAT_like"/>
    <property type="match status" value="1"/>
</dbReference>
<dbReference type="PANTHER" id="PTHR43206">
    <property type="entry name" value="AMINOTRANSFERASE"/>
    <property type="match status" value="1"/>
</dbReference>
<dbReference type="EC" id="2.6.1.19" evidence="3"/>
<dbReference type="InterPro" id="IPR004631">
    <property type="entry name" value="4NH2But_aminotransferase_euk"/>
</dbReference>
<dbReference type="SUPFAM" id="SSF53383">
    <property type="entry name" value="PLP-dependent transferases"/>
    <property type="match status" value="1"/>
</dbReference>
<dbReference type="Gene3D" id="3.90.1150.10">
    <property type="entry name" value="Aspartate Aminotransferase, domain 1"/>
    <property type="match status" value="1"/>
</dbReference>
<evidence type="ECO:0000256" key="6">
    <source>
        <dbReference type="ARBA" id="ARBA00022679"/>
    </source>
</evidence>
<dbReference type="InterPro" id="IPR015424">
    <property type="entry name" value="PyrdxlP-dep_Trfase"/>
</dbReference>
<dbReference type="InterPro" id="IPR005814">
    <property type="entry name" value="Aminotrans_3"/>
</dbReference>
<comment type="similarity">
    <text evidence="2 11">Belongs to the class-III pyridoxal-phosphate-dependent aminotransferase family.</text>
</comment>
<evidence type="ECO:0000256" key="10">
    <source>
        <dbReference type="ARBA" id="ARBA00048021"/>
    </source>
</evidence>
<dbReference type="FunFam" id="3.40.640.10:FF:000073">
    <property type="entry name" value="Probable 4-aminobutyrate aminotransferase"/>
    <property type="match status" value="1"/>
</dbReference>
<evidence type="ECO:0000256" key="4">
    <source>
        <dbReference type="ARBA" id="ARBA00018543"/>
    </source>
</evidence>
<evidence type="ECO:0000256" key="2">
    <source>
        <dbReference type="ARBA" id="ARBA00008954"/>
    </source>
</evidence>
<accession>A0AAD9FSB1</accession>
<evidence type="ECO:0000256" key="12">
    <source>
        <dbReference type="SAM" id="MobiDB-lite"/>
    </source>
</evidence>
<dbReference type="GO" id="GO:0005739">
    <property type="term" value="C:mitochondrion"/>
    <property type="evidence" value="ECO:0007669"/>
    <property type="project" value="TreeGrafter"/>
</dbReference>
<keyword evidence="7 11" id="KW-0663">Pyridoxal phosphate</keyword>
<keyword evidence="6" id="KW-0808">Transferase</keyword>
<evidence type="ECO:0000256" key="8">
    <source>
        <dbReference type="ARBA" id="ARBA00030204"/>
    </source>
</evidence>
<dbReference type="PIRSF" id="PIRSF000521">
    <property type="entry name" value="Transaminase_4ab_Lys_Orn"/>
    <property type="match status" value="1"/>
</dbReference>
<dbReference type="PANTHER" id="PTHR43206:SF1">
    <property type="entry name" value="4-AMINOBUTYRATE AMINOTRANSFERASE, MITOCHONDRIAL"/>
    <property type="match status" value="1"/>
</dbReference>
<comment type="catalytic activity">
    <reaction evidence="10">
        <text>4-aminobutanoate + 2-oxoglutarate = succinate semialdehyde + L-glutamate</text>
        <dbReference type="Rhea" id="RHEA:23352"/>
        <dbReference type="ChEBI" id="CHEBI:16810"/>
        <dbReference type="ChEBI" id="CHEBI:29985"/>
        <dbReference type="ChEBI" id="CHEBI:57706"/>
        <dbReference type="ChEBI" id="CHEBI:59888"/>
        <dbReference type="EC" id="2.6.1.19"/>
    </reaction>
</comment>
<dbReference type="Gene3D" id="3.40.640.10">
    <property type="entry name" value="Type I PLP-dependent aspartate aminotransferase-like (Major domain)"/>
    <property type="match status" value="1"/>
</dbReference>
<dbReference type="Proteomes" id="UP001182556">
    <property type="component" value="Unassembled WGS sequence"/>
</dbReference>
<keyword evidence="14" id="KW-1185">Reference proteome</keyword>
<dbReference type="InterPro" id="IPR015422">
    <property type="entry name" value="PyrdxlP-dep_Trfase_small"/>
</dbReference>
<name>A0AAD9FSB1_PAPLA</name>
<dbReference type="GO" id="GO:0030170">
    <property type="term" value="F:pyridoxal phosphate binding"/>
    <property type="evidence" value="ECO:0007669"/>
    <property type="project" value="InterPro"/>
</dbReference>
<comment type="caution">
    <text evidence="13">The sequence shown here is derived from an EMBL/GenBank/DDBJ whole genome shotgun (WGS) entry which is preliminary data.</text>
</comment>
<reference evidence="13" key="1">
    <citation type="submission" date="2023-02" db="EMBL/GenBank/DDBJ databases">
        <title>Identification and recombinant expression of a fungal hydrolase from Papiliotrema laurentii that hydrolyzes apple cutin and clears colloidal polyester polyurethane.</title>
        <authorList>
            <consortium name="DOE Joint Genome Institute"/>
            <person name="Roman V.A."/>
            <person name="Bojanowski C."/>
            <person name="Crable B.R."/>
            <person name="Wagner D.N."/>
            <person name="Hung C.S."/>
            <person name="Nadeau L.J."/>
            <person name="Schratz L."/>
            <person name="Haridas S."/>
            <person name="Pangilinan J."/>
            <person name="Lipzen A."/>
            <person name="Na H."/>
            <person name="Yan M."/>
            <person name="Ng V."/>
            <person name="Grigoriev I.V."/>
            <person name="Spatafora J.W."/>
            <person name="Barlow D."/>
            <person name="Biffinger J."/>
            <person name="Kelley-Loughnane N."/>
            <person name="Varaljay V.A."/>
            <person name="Crookes-Goodson W.J."/>
        </authorList>
    </citation>
    <scope>NUCLEOTIDE SEQUENCE</scope>
    <source>
        <strain evidence="13">5307AH</strain>
    </source>
</reference>
<protein>
    <recommendedName>
        <fullName evidence="4">4-aminobutyrate aminotransferase</fullName>
        <ecNumber evidence="3">2.6.1.19</ecNumber>
    </recommendedName>
    <alternativeName>
        <fullName evidence="9">GABA aminotransferase</fullName>
    </alternativeName>
    <alternativeName>
        <fullName evidence="8">Gamma-amino-N-butyrate transaminase</fullName>
    </alternativeName>
</protein>
<organism evidence="13 14">
    <name type="scientific">Papiliotrema laurentii</name>
    <name type="common">Cryptococcus laurentii</name>
    <dbReference type="NCBI Taxonomy" id="5418"/>
    <lineage>
        <taxon>Eukaryota</taxon>
        <taxon>Fungi</taxon>
        <taxon>Dikarya</taxon>
        <taxon>Basidiomycota</taxon>
        <taxon>Agaricomycotina</taxon>
        <taxon>Tremellomycetes</taxon>
        <taxon>Tremellales</taxon>
        <taxon>Rhynchogastremaceae</taxon>
        <taxon>Papiliotrema</taxon>
    </lineage>
</organism>
<feature type="region of interest" description="Disordered" evidence="12">
    <location>
        <begin position="33"/>
        <end position="55"/>
    </location>
</feature>